<dbReference type="InterPro" id="IPR055518">
    <property type="entry name" value="DUF7092"/>
</dbReference>
<keyword evidence="2" id="KW-0645">Protease</keyword>
<dbReference type="Gene3D" id="3.30.2010.10">
    <property type="entry name" value="Metalloproteases ('zincins'), catalytic domain"/>
    <property type="match status" value="1"/>
</dbReference>
<reference evidence="11" key="1">
    <citation type="journal article" date="2019" name="Int. J. Syst. Evol. Microbiol.">
        <title>The Global Catalogue of Microorganisms (GCM) 10K type strain sequencing project: providing services to taxonomists for standard genome sequencing and annotation.</title>
        <authorList>
            <consortium name="The Broad Institute Genomics Platform"/>
            <consortium name="The Broad Institute Genome Sequencing Center for Infectious Disease"/>
            <person name="Wu L."/>
            <person name="Ma J."/>
        </authorList>
    </citation>
    <scope>NUCLEOTIDE SEQUENCE [LARGE SCALE GENOMIC DNA]</scope>
    <source>
        <strain evidence="11">JCM 9933</strain>
    </source>
</reference>
<evidence type="ECO:0000256" key="3">
    <source>
        <dbReference type="ARBA" id="ARBA00022723"/>
    </source>
</evidence>
<name>A0ABP3Q7G2_9PROT</name>
<dbReference type="Pfam" id="PF01435">
    <property type="entry name" value="Peptidase_M48"/>
    <property type="match status" value="1"/>
</dbReference>
<proteinExistence type="predicted"/>
<evidence type="ECO:0000313" key="10">
    <source>
        <dbReference type="EMBL" id="GAA0582043.1"/>
    </source>
</evidence>
<gene>
    <name evidence="10" type="ORF">GCM10009416_20590</name>
</gene>
<keyword evidence="4" id="KW-0378">Hydrolase</keyword>
<feature type="region of interest" description="Disordered" evidence="7">
    <location>
        <begin position="366"/>
        <end position="385"/>
    </location>
</feature>
<evidence type="ECO:0008006" key="12">
    <source>
        <dbReference type="Google" id="ProtNLM"/>
    </source>
</evidence>
<accession>A0ABP3Q7G2</accession>
<organism evidence="10 11">
    <name type="scientific">Craurococcus roseus</name>
    <dbReference type="NCBI Taxonomy" id="77585"/>
    <lineage>
        <taxon>Bacteria</taxon>
        <taxon>Pseudomonadati</taxon>
        <taxon>Pseudomonadota</taxon>
        <taxon>Alphaproteobacteria</taxon>
        <taxon>Acetobacterales</taxon>
        <taxon>Acetobacteraceae</taxon>
        <taxon>Craurococcus</taxon>
    </lineage>
</organism>
<comment type="cofactor">
    <cofactor evidence="1">
        <name>Zn(2+)</name>
        <dbReference type="ChEBI" id="CHEBI:29105"/>
    </cofactor>
</comment>
<evidence type="ECO:0000256" key="5">
    <source>
        <dbReference type="ARBA" id="ARBA00022833"/>
    </source>
</evidence>
<dbReference type="Proteomes" id="UP001501588">
    <property type="component" value="Unassembled WGS sequence"/>
</dbReference>
<evidence type="ECO:0000256" key="6">
    <source>
        <dbReference type="ARBA" id="ARBA00023049"/>
    </source>
</evidence>
<keyword evidence="6" id="KW-0482">Metalloprotease</keyword>
<dbReference type="PANTHER" id="PTHR22726">
    <property type="entry name" value="METALLOENDOPEPTIDASE OMA1"/>
    <property type="match status" value="1"/>
</dbReference>
<evidence type="ECO:0000256" key="1">
    <source>
        <dbReference type="ARBA" id="ARBA00001947"/>
    </source>
</evidence>
<dbReference type="Pfam" id="PF23368">
    <property type="entry name" value="DUF7092"/>
    <property type="match status" value="1"/>
</dbReference>
<keyword evidence="11" id="KW-1185">Reference proteome</keyword>
<keyword evidence="3" id="KW-0479">Metal-binding</keyword>
<dbReference type="CDD" id="cd07332">
    <property type="entry name" value="M48C_Oma1_like"/>
    <property type="match status" value="1"/>
</dbReference>
<feature type="domain" description="DUF7092" evidence="9">
    <location>
        <begin position="15"/>
        <end position="93"/>
    </location>
</feature>
<protein>
    <recommendedName>
        <fullName evidence="12">Peptidase M48 domain-containing protein</fullName>
    </recommendedName>
</protein>
<dbReference type="InterPro" id="IPR051156">
    <property type="entry name" value="Mito/Outer_Membr_Metalloprot"/>
</dbReference>
<dbReference type="PANTHER" id="PTHR22726:SF1">
    <property type="entry name" value="METALLOENDOPEPTIDASE OMA1, MITOCHONDRIAL"/>
    <property type="match status" value="1"/>
</dbReference>
<evidence type="ECO:0000256" key="2">
    <source>
        <dbReference type="ARBA" id="ARBA00022670"/>
    </source>
</evidence>
<keyword evidence="5" id="KW-0862">Zinc</keyword>
<evidence type="ECO:0000259" key="8">
    <source>
        <dbReference type="Pfam" id="PF01435"/>
    </source>
</evidence>
<feature type="domain" description="Peptidase M48" evidence="8">
    <location>
        <begin position="165"/>
        <end position="338"/>
    </location>
</feature>
<dbReference type="RefSeq" id="WP_343895189.1">
    <property type="nucleotide sequence ID" value="NZ_BAAAFZ010000025.1"/>
</dbReference>
<comment type="caution">
    <text evidence="10">The sequence shown here is derived from an EMBL/GenBank/DDBJ whole genome shotgun (WGS) entry which is preliminary data.</text>
</comment>
<dbReference type="InterPro" id="IPR001915">
    <property type="entry name" value="Peptidase_M48"/>
</dbReference>
<evidence type="ECO:0000259" key="9">
    <source>
        <dbReference type="Pfam" id="PF23368"/>
    </source>
</evidence>
<dbReference type="EMBL" id="BAAAFZ010000025">
    <property type="protein sequence ID" value="GAA0582043.1"/>
    <property type="molecule type" value="Genomic_DNA"/>
</dbReference>
<evidence type="ECO:0000256" key="7">
    <source>
        <dbReference type="SAM" id="MobiDB-lite"/>
    </source>
</evidence>
<evidence type="ECO:0000256" key="4">
    <source>
        <dbReference type="ARBA" id="ARBA00022801"/>
    </source>
</evidence>
<sequence>MAAAAEAAPAAVVEAEAEYHDGRQARPLWLRARLTPASLELRRAGGEAVASWPVAALRVVDRAGGALRLAPDGSDARLLVSDAALVAALEAAQRPRRRAALRRRLRMAALAAVLVPAGGLALWKGWPPAADAIARAVPADWERSIGAATAAAFIGGKRVCDAPAGQAALDALAAKLAAAGGVPAAGLRVRVLDDPAVNALAAPGGEVIVFRGLLDRAGSAEELAGVLAHELAHVKHRHGLRGVARVAGLFVLTGALTGGSDAVAAAAVLVGLSYSREFEREADADGARMLRATGIGAEGLQAFFARLERDGPGASGSLWDYVSTHPADADRIAALRAEARPADPAQAMPAGEWAAVRAICGAARKGEPKAGSAKSQPAAGRAARPRTRSLGTFADWEAWTYEERGRGTMCYAVAYPVPAPGERRSRKTMLWLAHRPWNRMNDISFETDVEPPPAGAAIRIEFGGRAAALRMRRGAAWPHDTEALSAALRAAAAEGVAEATVSWSEAVKEYGEAPRRTHRFGLRGLVEAHAAIGEACQEAHAPAAPATTAAAASAP</sequence>
<evidence type="ECO:0000313" key="11">
    <source>
        <dbReference type="Proteomes" id="UP001501588"/>
    </source>
</evidence>